<organism evidence="3 4">
    <name type="scientific">Athelia psychrophila</name>
    <dbReference type="NCBI Taxonomy" id="1759441"/>
    <lineage>
        <taxon>Eukaryota</taxon>
        <taxon>Fungi</taxon>
        <taxon>Dikarya</taxon>
        <taxon>Basidiomycota</taxon>
        <taxon>Agaricomycotina</taxon>
        <taxon>Agaricomycetes</taxon>
        <taxon>Agaricomycetidae</taxon>
        <taxon>Atheliales</taxon>
        <taxon>Atheliaceae</taxon>
        <taxon>Athelia</taxon>
    </lineage>
</organism>
<accession>A0A166MQJ3</accession>
<evidence type="ECO:0000313" key="3">
    <source>
        <dbReference type="EMBL" id="KZP24211.1"/>
    </source>
</evidence>
<dbReference type="CDD" id="cd09917">
    <property type="entry name" value="F-box_SF"/>
    <property type="match status" value="1"/>
</dbReference>
<dbReference type="InterPro" id="IPR001810">
    <property type="entry name" value="F-box_dom"/>
</dbReference>
<sequence>MSASESEFSGHDETDDGDYAGSASEPEAEERTEVSGSNRPRHKKQKLSEANYGDDAGSASKEEDQITGSSRFSRYKNPKISENKSHGRLVAASKKEEKDKGKAPAKGRNFGKLAYLKDMSLDILFEITSHLQPLDILQLSRVSWQFHSLFASKGSRHVWVAAERNLATQMPACPADLSEPQYILLMFEYNCQAYNRAPQTDYALRVRFCGPCFNENVLKGTKVLKSFPKVPETVFRLVPRSLTKLSFMTLSFGSFNNADNGRNNAYYFPETEAVITRYKELQSDAIALAAFVKEHKDTARQMMKDAIILAKWAENNRANKAQQGTENTMSRRAELTPLIWKTIQPKLEALLKTQREDNARRQLQVRRELRKAELKSIWDDSLKALGDSSIRIIMPEYLEVCDFQPVEKLLFENDACQPLTQSRWDTIAECLPSEIDTFRTNVLHTLKKSLDSTVSSSSNLKRGECSTLATPGPGDAVDPNMLGRAAAMFRCLNMRWTDICGRVSGDLDTGPVVQIILRALQLPEESTFEALRAFDGKLVCLCGHPGHRQPKNFVALVSHILAENRWYKQRFGSSDEPHDEWEKHDIVLYNDHHPTGESLVGVASDLDPCIFKVAPVEDGHGMGDRALNHGNPLSGNKYCKYCFALGELVLLNSKDMLNYHMKAKHRREHIADDDALSSWDLAPWKLKALRKVGS</sequence>
<proteinExistence type="predicted"/>
<protein>
    <recommendedName>
        <fullName evidence="2">F-box domain-containing protein</fullName>
    </recommendedName>
</protein>
<dbReference type="SUPFAM" id="SSF81383">
    <property type="entry name" value="F-box domain"/>
    <property type="match status" value="1"/>
</dbReference>
<feature type="domain" description="F-box" evidence="2">
    <location>
        <begin position="113"/>
        <end position="162"/>
    </location>
</feature>
<feature type="region of interest" description="Disordered" evidence="1">
    <location>
        <begin position="1"/>
        <end position="105"/>
    </location>
</feature>
<dbReference type="Pfam" id="PF00646">
    <property type="entry name" value="F-box"/>
    <property type="match status" value="1"/>
</dbReference>
<name>A0A166MQJ3_9AGAM</name>
<evidence type="ECO:0000313" key="4">
    <source>
        <dbReference type="Proteomes" id="UP000076532"/>
    </source>
</evidence>
<dbReference type="EMBL" id="KV417527">
    <property type="protein sequence ID" value="KZP24211.1"/>
    <property type="molecule type" value="Genomic_DNA"/>
</dbReference>
<evidence type="ECO:0000259" key="2">
    <source>
        <dbReference type="PROSITE" id="PS50181"/>
    </source>
</evidence>
<gene>
    <name evidence="3" type="ORF">FIBSPDRAFT_951277</name>
</gene>
<dbReference type="OrthoDB" id="3246989at2759"/>
<reference evidence="3 4" key="1">
    <citation type="journal article" date="2016" name="Mol. Biol. Evol.">
        <title>Comparative Genomics of Early-Diverging Mushroom-Forming Fungi Provides Insights into the Origins of Lignocellulose Decay Capabilities.</title>
        <authorList>
            <person name="Nagy L.G."/>
            <person name="Riley R."/>
            <person name="Tritt A."/>
            <person name="Adam C."/>
            <person name="Daum C."/>
            <person name="Floudas D."/>
            <person name="Sun H."/>
            <person name="Yadav J.S."/>
            <person name="Pangilinan J."/>
            <person name="Larsson K.H."/>
            <person name="Matsuura K."/>
            <person name="Barry K."/>
            <person name="Labutti K."/>
            <person name="Kuo R."/>
            <person name="Ohm R.A."/>
            <person name="Bhattacharya S.S."/>
            <person name="Shirouzu T."/>
            <person name="Yoshinaga Y."/>
            <person name="Martin F.M."/>
            <person name="Grigoriev I.V."/>
            <person name="Hibbett D.S."/>
        </authorList>
    </citation>
    <scope>NUCLEOTIDE SEQUENCE [LARGE SCALE GENOMIC DNA]</scope>
    <source>
        <strain evidence="3 4">CBS 109695</strain>
    </source>
</reference>
<dbReference type="AlphaFoldDB" id="A0A166MQJ3"/>
<dbReference type="PROSITE" id="PS50181">
    <property type="entry name" value="FBOX"/>
    <property type="match status" value="1"/>
</dbReference>
<evidence type="ECO:0000256" key="1">
    <source>
        <dbReference type="SAM" id="MobiDB-lite"/>
    </source>
</evidence>
<dbReference type="STRING" id="436010.A0A166MQJ3"/>
<dbReference type="Proteomes" id="UP000076532">
    <property type="component" value="Unassembled WGS sequence"/>
</dbReference>
<keyword evidence="4" id="KW-1185">Reference proteome</keyword>
<dbReference type="SMART" id="SM00256">
    <property type="entry name" value="FBOX"/>
    <property type="match status" value="1"/>
</dbReference>
<feature type="compositionally biased region" description="Basic and acidic residues" evidence="1">
    <location>
        <begin position="93"/>
        <end position="102"/>
    </location>
</feature>
<dbReference type="InterPro" id="IPR036047">
    <property type="entry name" value="F-box-like_dom_sf"/>
</dbReference>